<dbReference type="EMBL" id="CP036273">
    <property type="protein sequence ID" value="QDU22496.1"/>
    <property type="molecule type" value="Genomic_DNA"/>
</dbReference>
<name>A0A517XYA1_9BACT</name>
<feature type="domain" description="ASCH" evidence="1">
    <location>
        <begin position="7"/>
        <end position="89"/>
    </location>
</feature>
<dbReference type="RefSeq" id="WP_145242277.1">
    <property type="nucleotide sequence ID" value="NZ_CP036273.1"/>
</dbReference>
<dbReference type="AlphaFoldDB" id="A0A517XYA1"/>
<proteinExistence type="predicted"/>
<evidence type="ECO:0000313" key="2">
    <source>
        <dbReference type="EMBL" id="QDU22496.1"/>
    </source>
</evidence>
<dbReference type="Gene3D" id="2.30.130.30">
    <property type="entry name" value="Hypothetical protein"/>
    <property type="match status" value="1"/>
</dbReference>
<organism evidence="2 3">
    <name type="scientific">Urbifossiella limnaea</name>
    <dbReference type="NCBI Taxonomy" id="2528023"/>
    <lineage>
        <taxon>Bacteria</taxon>
        <taxon>Pseudomonadati</taxon>
        <taxon>Planctomycetota</taxon>
        <taxon>Planctomycetia</taxon>
        <taxon>Gemmatales</taxon>
        <taxon>Gemmataceae</taxon>
        <taxon>Urbifossiella</taxon>
    </lineage>
</organism>
<gene>
    <name evidence="2" type="ORF">ETAA1_44770</name>
</gene>
<protein>
    <submittedName>
        <fullName evidence="2">ASCH domain protein</fullName>
    </submittedName>
</protein>
<dbReference type="SUPFAM" id="SSF88697">
    <property type="entry name" value="PUA domain-like"/>
    <property type="match status" value="1"/>
</dbReference>
<dbReference type="OrthoDB" id="359066at2"/>
<reference evidence="2 3" key="1">
    <citation type="submission" date="2019-02" db="EMBL/GenBank/DDBJ databases">
        <title>Deep-cultivation of Planctomycetes and their phenomic and genomic characterization uncovers novel biology.</title>
        <authorList>
            <person name="Wiegand S."/>
            <person name="Jogler M."/>
            <person name="Boedeker C."/>
            <person name="Pinto D."/>
            <person name="Vollmers J."/>
            <person name="Rivas-Marin E."/>
            <person name="Kohn T."/>
            <person name="Peeters S.H."/>
            <person name="Heuer A."/>
            <person name="Rast P."/>
            <person name="Oberbeckmann S."/>
            <person name="Bunk B."/>
            <person name="Jeske O."/>
            <person name="Meyerdierks A."/>
            <person name="Storesund J.E."/>
            <person name="Kallscheuer N."/>
            <person name="Luecker S."/>
            <person name="Lage O.M."/>
            <person name="Pohl T."/>
            <person name="Merkel B.J."/>
            <person name="Hornburger P."/>
            <person name="Mueller R.-W."/>
            <person name="Bruemmer F."/>
            <person name="Labrenz M."/>
            <person name="Spormann A.M."/>
            <person name="Op den Camp H."/>
            <person name="Overmann J."/>
            <person name="Amann R."/>
            <person name="Jetten M.S.M."/>
            <person name="Mascher T."/>
            <person name="Medema M.H."/>
            <person name="Devos D.P."/>
            <person name="Kaster A.-K."/>
            <person name="Ovreas L."/>
            <person name="Rohde M."/>
            <person name="Galperin M.Y."/>
            <person name="Jogler C."/>
        </authorList>
    </citation>
    <scope>NUCLEOTIDE SEQUENCE [LARGE SCALE GENOMIC DNA]</scope>
    <source>
        <strain evidence="2 3">ETA_A1</strain>
    </source>
</reference>
<dbReference type="InterPro" id="IPR007374">
    <property type="entry name" value="ASCH_domain"/>
</dbReference>
<evidence type="ECO:0000313" key="3">
    <source>
        <dbReference type="Proteomes" id="UP000319576"/>
    </source>
</evidence>
<evidence type="ECO:0000259" key="1">
    <source>
        <dbReference type="Pfam" id="PF04266"/>
    </source>
</evidence>
<dbReference type="Pfam" id="PF04266">
    <property type="entry name" value="ASCH"/>
    <property type="match status" value="1"/>
</dbReference>
<keyword evidence="3" id="KW-1185">Reference proteome</keyword>
<dbReference type="InterPro" id="IPR015947">
    <property type="entry name" value="PUA-like_sf"/>
</dbReference>
<sequence>MSNAFALSVKQPWAALLVAGVKLVEVRTWATRRRGRVLIHAGLVPDDRPQAWEQVTTPELEEAARQRGGIVGEAELVGCRTYDSADAFAADAGRHLNDPGWFAPPRLHGFEFRAARPLPFRRLPGFTMFFRVPDSTAESPGTAVPGL</sequence>
<dbReference type="Proteomes" id="UP000319576">
    <property type="component" value="Chromosome"/>
</dbReference>
<dbReference type="KEGG" id="uli:ETAA1_44770"/>
<accession>A0A517XYA1</accession>